<proteinExistence type="predicted"/>
<evidence type="ECO:0000256" key="3">
    <source>
        <dbReference type="ARBA" id="ARBA00022475"/>
    </source>
</evidence>
<dbReference type="AlphaFoldDB" id="A0A3S2VQD7"/>
<evidence type="ECO:0000256" key="7">
    <source>
        <dbReference type="ARBA" id="ARBA00022967"/>
    </source>
</evidence>
<comment type="caution">
    <text evidence="10">The sequence shown here is derived from an EMBL/GenBank/DDBJ whole genome shotgun (WGS) entry which is preliminary data.</text>
</comment>
<sequence>MNASSPPAVELRGITKRFPGVVANRDIDITVRRGTVHALCGENGAGKSTLMKILYGMQKPDEGTIAVDGTQVTFATPADAIARGIGMVHQHFMLADNLTVLENVVLGAEKLHGIGGKARTKIREISEAYGLGVRPDVLVEELGVADRQRVEILKVLYRGARTLILDEPTAVLVPQEVDALFDNLRELKSEGLTVIFISHKLGEVLSVADEITVIRRGTTVGTADPRTTTTKQLAELMVGSELPSPETEESTVTDTPMLRLDGLRLTQTDLDGVERVILDDVTFTIHRGEVLGVAGVEGNGQSELVEAIMGMRAADRGTVSLDGTDVTQTPTRKRREAGVGYIPEDRHRHGLLLEAPLWENRVLGHVSERPNSKGALLDLKAARADTERIVRDYDVRTPGIEVTAASLSGGNQQKLIVGREMSHAPKLLIAAHPTRGVDVGAQAQIWDQIRRARREGLAVLLISADLDELIGLSDTLRVMYRGRLVADADPATITPEELGSAMTGAASGHLEHTEDAEGGDAR</sequence>
<feature type="domain" description="ABC transporter" evidence="9">
    <location>
        <begin position="9"/>
        <end position="241"/>
    </location>
</feature>
<evidence type="ECO:0000256" key="5">
    <source>
        <dbReference type="ARBA" id="ARBA00022741"/>
    </source>
</evidence>
<dbReference type="PROSITE" id="PS50893">
    <property type="entry name" value="ABC_TRANSPORTER_2"/>
    <property type="match status" value="2"/>
</dbReference>
<comment type="subcellular location">
    <subcellularLocation>
        <location evidence="1">Cell membrane</location>
        <topology evidence="1">Peripheral membrane protein</topology>
    </subcellularLocation>
</comment>
<dbReference type="SMART" id="SM00382">
    <property type="entry name" value="AAA"/>
    <property type="match status" value="2"/>
</dbReference>
<name>A0A3S2VQD7_9ACTN</name>
<dbReference type="FunFam" id="3.40.50.300:FF:000127">
    <property type="entry name" value="Ribose import ATP-binding protein RbsA"/>
    <property type="match status" value="1"/>
</dbReference>
<dbReference type="SUPFAM" id="SSF52540">
    <property type="entry name" value="P-loop containing nucleoside triphosphate hydrolases"/>
    <property type="match status" value="2"/>
</dbReference>
<dbReference type="Pfam" id="PF00005">
    <property type="entry name" value="ABC_tran"/>
    <property type="match status" value="2"/>
</dbReference>
<dbReference type="InterPro" id="IPR003439">
    <property type="entry name" value="ABC_transporter-like_ATP-bd"/>
</dbReference>
<dbReference type="OrthoDB" id="8416490at2"/>
<keyword evidence="2" id="KW-0813">Transport</keyword>
<feature type="domain" description="ABC transporter" evidence="9">
    <location>
        <begin position="258"/>
        <end position="506"/>
    </location>
</feature>
<keyword evidence="8" id="KW-0472">Membrane</keyword>
<accession>A0A3S2VQD7</accession>
<keyword evidence="5" id="KW-0547">Nucleotide-binding</keyword>
<evidence type="ECO:0000256" key="6">
    <source>
        <dbReference type="ARBA" id="ARBA00022840"/>
    </source>
</evidence>
<reference evidence="10 11" key="1">
    <citation type="submission" date="2019-01" db="EMBL/GenBank/DDBJ databases">
        <title>Genome sequences of Streptomyces and Rhizobium isolates collected from root and soil.</title>
        <authorList>
            <person name="Chhettri S."/>
            <person name="Sevigny J.L."/>
            <person name="Sen A."/>
            <person name="Ennis N."/>
            <person name="Tisa L."/>
        </authorList>
    </citation>
    <scope>NUCLEOTIDE SEQUENCE [LARGE SCALE GENOMIC DNA]</scope>
    <source>
        <strain evidence="10 11">San01</strain>
    </source>
</reference>
<keyword evidence="4" id="KW-0677">Repeat</keyword>
<dbReference type="GO" id="GO:0005886">
    <property type="term" value="C:plasma membrane"/>
    <property type="evidence" value="ECO:0007669"/>
    <property type="project" value="UniProtKB-SubCell"/>
</dbReference>
<dbReference type="PANTHER" id="PTHR43790">
    <property type="entry name" value="CARBOHYDRATE TRANSPORT ATP-BINDING PROTEIN MG119-RELATED"/>
    <property type="match status" value="1"/>
</dbReference>
<dbReference type="PANTHER" id="PTHR43790:SF9">
    <property type="entry name" value="GALACTOFURANOSE TRANSPORTER ATP-BINDING PROTEIN YTFR"/>
    <property type="match status" value="1"/>
</dbReference>
<evidence type="ECO:0000256" key="1">
    <source>
        <dbReference type="ARBA" id="ARBA00004202"/>
    </source>
</evidence>
<dbReference type="GO" id="GO:0005524">
    <property type="term" value="F:ATP binding"/>
    <property type="evidence" value="ECO:0007669"/>
    <property type="project" value="UniProtKB-KW"/>
</dbReference>
<dbReference type="CDD" id="cd03216">
    <property type="entry name" value="ABC_Carb_Monos_I"/>
    <property type="match status" value="1"/>
</dbReference>
<dbReference type="InterPro" id="IPR003593">
    <property type="entry name" value="AAA+_ATPase"/>
</dbReference>
<dbReference type="CDD" id="cd03215">
    <property type="entry name" value="ABC_Carb_Monos_II"/>
    <property type="match status" value="1"/>
</dbReference>
<evidence type="ECO:0000313" key="10">
    <source>
        <dbReference type="EMBL" id="RVU18235.1"/>
    </source>
</evidence>
<dbReference type="InterPro" id="IPR050107">
    <property type="entry name" value="ABC_carbohydrate_import_ATPase"/>
</dbReference>
<evidence type="ECO:0000313" key="11">
    <source>
        <dbReference type="Proteomes" id="UP000283128"/>
    </source>
</evidence>
<evidence type="ECO:0000256" key="4">
    <source>
        <dbReference type="ARBA" id="ARBA00022737"/>
    </source>
</evidence>
<keyword evidence="7" id="KW-1278">Translocase</keyword>
<dbReference type="GO" id="GO:0016887">
    <property type="term" value="F:ATP hydrolysis activity"/>
    <property type="evidence" value="ECO:0007669"/>
    <property type="project" value="InterPro"/>
</dbReference>
<keyword evidence="11" id="KW-1185">Reference proteome</keyword>
<dbReference type="InterPro" id="IPR027417">
    <property type="entry name" value="P-loop_NTPase"/>
</dbReference>
<dbReference type="PROSITE" id="PS00211">
    <property type="entry name" value="ABC_TRANSPORTER_1"/>
    <property type="match status" value="1"/>
</dbReference>
<dbReference type="Gene3D" id="3.40.50.300">
    <property type="entry name" value="P-loop containing nucleotide triphosphate hydrolases"/>
    <property type="match status" value="2"/>
</dbReference>
<evidence type="ECO:0000256" key="8">
    <source>
        <dbReference type="ARBA" id="ARBA00023136"/>
    </source>
</evidence>
<evidence type="ECO:0000259" key="9">
    <source>
        <dbReference type="PROSITE" id="PS50893"/>
    </source>
</evidence>
<keyword evidence="3" id="KW-1003">Cell membrane</keyword>
<dbReference type="InterPro" id="IPR017871">
    <property type="entry name" value="ABC_transporter-like_CS"/>
</dbReference>
<evidence type="ECO:0000256" key="2">
    <source>
        <dbReference type="ARBA" id="ARBA00022448"/>
    </source>
</evidence>
<protein>
    <submittedName>
        <fullName evidence="10">ABC transporter ATP-binding protein</fullName>
    </submittedName>
</protein>
<organism evidence="10 11">
    <name type="scientific">Streptomyces antnestii</name>
    <dbReference type="NCBI Taxonomy" id="2494256"/>
    <lineage>
        <taxon>Bacteria</taxon>
        <taxon>Bacillati</taxon>
        <taxon>Actinomycetota</taxon>
        <taxon>Actinomycetes</taxon>
        <taxon>Kitasatosporales</taxon>
        <taxon>Streptomycetaceae</taxon>
        <taxon>Streptomyces</taxon>
    </lineage>
</organism>
<dbReference type="Proteomes" id="UP000283128">
    <property type="component" value="Unassembled WGS sequence"/>
</dbReference>
<gene>
    <name evidence="10" type="ORF">EOT10_32140</name>
</gene>
<keyword evidence="6 10" id="KW-0067">ATP-binding</keyword>
<dbReference type="EMBL" id="RZYA01000021">
    <property type="protein sequence ID" value="RVU18235.1"/>
    <property type="molecule type" value="Genomic_DNA"/>
</dbReference>